<dbReference type="Proteomes" id="UP000683436">
    <property type="component" value="Chromosome"/>
</dbReference>
<organism evidence="3 4">
    <name type="scientific">Stutzerimonas zhaodongensis</name>
    <dbReference type="NCBI Taxonomy" id="1176257"/>
    <lineage>
        <taxon>Bacteria</taxon>
        <taxon>Pseudomonadati</taxon>
        <taxon>Pseudomonadota</taxon>
        <taxon>Gammaproteobacteria</taxon>
        <taxon>Pseudomonadales</taxon>
        <taxon>Pseudomonadaceae</taxon>
        <taxon>Stutzerimonas</taxon>
    </lineage>
</organism>
<keyword evidence="1" id="KW-0472">Membrane</keyword>
<feature type="transmembrane region" description="Helical" evidence="1">
    <location>
        <begin position="26"/>
        <end position="44"/>
    </location>
</feature>
<reference evidence="3 4" key="1">
    <citation type="submission" date="2018-06" db="EMBL/GenBank/DDBJ databases">
        <title>Whole genome sequencing of four bacterial strains from South Shetland trench revealing bio-synthetic gene clusters.</title>
        <authorList>
            <person name="Abdel-Mageed W.M."/>
            <person name="Lehri B."/>
            <person name="Jarmusch S.A."/>
            <person name="Miranda K."/>
            <person name="Goodfellow M."/>
            <person name="Jaspars M."/>
            <person name="Karlyshev A.V."/>
        </authorList>
    </citation>
    <scope>NUCLEOTIDE SEQUENCE [LARGE SCALE GENOMIC DNA]</scope>
    <source>
        <strain evidence="3 4">SST2</strain>
    </source>
</reference>
<gene>
    <name evidence="3" type="ORF">DQ403_06305</name>
    <name evidence="2" type="ORF">KQ248_02920</name>
</gene>
<evidence type="ECO:0000313" key="5">
    <source>
        <dbReference type="Proteomes" id="UP000683436"/>
    </source>
</evidence>
<dbReference type="EMBL" id="CP076683">
    <property type="protein sequence ID" value="QWV19443.1"/>
    <property type="molecule type" value="Genomic_DNA"/>
</dbReference>
<accession>A0A365PWX0</accession>
<name>A0A365PWX0_9GAMM</name>
<dbReference type="AlphaFoldDB" id="A0A365PWX0"/>
<sequence>MYLLYLERTMNFKTRARQLGQGMTEYIIIVALIAIAAIVVYNLFGDTVRGQVGDMAAELGGGTATGQGATKGAAAGVEAINDAYNLGDFKQSETGQ</sequence>
<evidence type="ECO:0000313" key="3">
    <source>
        <dbReference type="EMBL" id="RBA60322.1"/>
    </source>
</evidence>
<dbReference type="Proteomes" id="UP000252554">
    <property type="component" value="Unassembled WGS sequence"/>
</dbReference>
<keyword evidence="1" id="KW-1133">Transmembrane helix</keyword>
<evidence type="ECO:0000313" key="4">
    <source>
        <dbReference type="Proteomes" id="UP000252554"/>
    </source>
</evidence>
<keyword evidence="5" id="KW-1185">Reference proteome</keyword>
<dbReference type="RefSeq" id="WP_128119657.1">
    <property type="nucleotide sequence ID" value="NZ_CP076683.1"/>
</dbReference>
<reference evidence="2 5" key="2">
    <citation type="submission" date="2021-06" db="EMBL/GenBank/DDBJ databases">
        <title>Microbial metabolic specificity influences pelagic lipid remineralization.</title>
        <authorList>
            <person name="Behrendt L."/>
            <person name="Hunter J.E."/>
            <person name="Alcolombri U."/>
            <person name="Smriga S."/>
            <person name="Mincer T."/>
            <person name="Lowenstein D.P."/>
            <person name="Peaudecerf F.J."/>
            <person name="Fernandez V.I."/>
            <person name="Fredricks H."/>
            <person name="Almblad H."/>
            <person name="Harrison J.J."/>
            <person name="Stocker R."/>
            <person name="Van Mooy B.A.S."/>
        </authorList>
    </citation>
    <scope>NUCLEOTIDE SEQUENCE [LARGE SCALE GENOMIC DNA]</scope>
    <source>
        <strain evidence="2 5">A252</strain>
    </source>
</reference>
<keyword evidence="1" id="KW-0812">Transmembrane</keyword>
<dbReference type="EMBL" id="QNTV01000003">
    <property type="protein sequence ID" value="RBA60322.1"/>
    <property type="molecule type" value="Genomic_DNA"/>
</dbReference>
<evidence type="ECO:0000313" key="2">
    <source>
        <dbReference type="EMBL" id="QWV19443.1"/>
    </source>
</evidence>
<evidence type="ECO:0000256" key="1">
    <source>
        <dbReference type="SAM" id="Phobius"/>
    </source>
</evidence>
<proteinExistence type="predicted"/>
<protein>
    <submittedName>
        <fullName evidence="3">Pilus assembly protein</fullName>
    </submittedName>
</protein>